<evidence type="ECO:0000313" key="1">
    <source>
        <dbReference type="EMBL" id="KAG9991242.1"/>
    </source>
</evidence>
<evidence type="ECO:0000313" key="2">
    <source>
        <dbReference type="Proteomes" id="UP000729357"/>
    </source>
</evidence>
<protein>
    <recommendedName>
        <fullName evidence="3">F-box domain-containing protein</fullName>
    </recommendedName>
</protein>
<gene>
    <name evidence="1" type="ORF">KCU98_g493</name>
</gene>
<sequence>MMSKQNALILPTGDSTFDAATALRIGSDLQESPENKEYALAIESDVADLGEEIIHAQDPYVPPHWAPGSSPLLFLPDEIKLMVIANFPPENADTLHLSMTSRELRMMSLVKFWSLVREDRSLLNLLVHPQNIQQSYANLIRELHMTASHPRINISHLRFNSLKKLVIRMPPHDIGGGMSDISNLLGPRLTHLKLYDLGNGTPASDSAQVANFLPYLNRSPGLKYLDIGLRIDAQPAELLSGVRSCTELDTLYIHHQGHSQSSLKVDHEVLKHIFLSKKIKNFYWSQNLTDDTILRALEGIPEDHGVMLGLSHISLRISSEAASLLLPRLHSIKSLVLYVSDTGDILQHGARSDRTAAAAISGLDTLDNQTVGSCQSRP</sequence>
<reference evidence="1" key="1">
    <citation type="journal article" date="2021" name="J Fungi (Basel)">
        <title>Virulence traits and population genomics of the black yeast Aureobasidium melanogenum.</title>
        <authorList>
            <person name="Cernosa A."/>
            <person name="Sun X."/>
            <person name="Gostincar C."/>
            <person name="Fang C."/>
            <person name="Gunde-Cimerman N."/>
            <person name="Song Z."/>
        </authorList>
    </citation>
    <scope>NUCLEOTIDE SEQUENCE</scope>
    <source>
        <strain evidence="1">EXF-9298</strain>
    </source>
</reference>
<name>A0A9P8G6F1_AURME</name>
<proteinExistence type="predicted"/>
<keyword evidence="2" id="KW-1185">Reference proteome</keyword>
<evidence type="ECO:0008006" key="3">
    <source>
        <dbReference type="Google" id="ProtNLM"/>
    </source>
</evidence>
<dbReference type="Proteomes" id="UP000729357">
    <property type="component" value="Unassembled WGS sequence"/>
</dbReference>
<dbReference type="EMBL" id="JAHFXS010000004">
    <property type="protein sequence ID" value="KAG9991242.1"/>
    <property type="molecule type" value="Genomic_DNA"/>
</dbReference>
<accession>A0A9P8G6F1</accession>
<dbReference type="AlphaFoldDB" id="A0A9P8G6F1"/>
<organism evidence="1 2">
    <name type="scientific">Aureobasidium melanogenum</name>
    <name type="common">Aureobasidium pullulans var. melanogenum</name>
    <dbReference type="NCBI Taxonomy" id="46634"/>
    <lineage>
        <taxon>Eukaryota</taxon>
        <taxon>Fungi</taxon>
        <taxon>Dikarya</taxon>
        <taxon>Ascomycota</taxon>
        <taxon>Pezizomycotina</taxon>
        <taxon>Dothideomycetes</taxon>
        <taxon>Dothideomycetidae</taxon>
        <taxon>Dothideales</taxon>
        <taxon>Saccotheciaceae</taxon>
        <taxon>Aureobasidium</taxon>
    </lineage>
</organism>
<feature type="non-terminal residue" evidence="1">
    <location>
        <position position="378"/>
    </location>
</feature>
<comment type="caution">
    <text evidence="1">The sequence shown here is derived from an EMBL/GenBank/DDBJ whole genome shotgun (WGS) entry which is preliminary data.</text>
</comment>
<reference evidence="1" key="2">
    <citation type="submission" date="2021-08" db="EMBL/GenBank/DDBJ databases">
        <authorList>
            <person name="Gostincar C."/>
            <person name="Sun X."/>
            <person name="Song Z."/>
            <person name="Gunde-Cimerman N."/>
        </authorList>
    </citation>
    <scope>NUCLEOTIDE SEQUENCE</scope>
    <source>
        <strain evidence="1">EXF-9298</strain>
    </source>
</reference>